<proteinExistence type="predicted"/>
<comment type="caution">
    <text evidence="1">The sequence shown here is derived from an EMBL/GenBank/DDBJ whole genome shotgun (WGS) entry which is preliminary data.</text>
</comment>
<dbReference type="VEuPathDB" id="FungiDB:I7I52_09870"/>
<gene>
    <name evidence="1" type="ORF">I7I52_09870</name>
</gene>
<name>A0A8H7Z1K2_AJECA</name>
<evidence type="ECO:0000313" key="2">
    <source>
        <dbReference type="Proteomes" id="UP000670092"/>
    </source>
</evidence>
<dbReference type="AlphaFoldDB" id="A0A8H7Z1K2"/>
<dbReference type="EMBL" id="JAEVHI010000002">
    <property type="protein sequence ID" value="KAG5299520.1"/>
    <property type="molecule type" value="Genomic_DNA"/>
</dbReference>
<reference evidence="1 2" key="1">
    <citation type="submission" date="2021-01" db="EMBL/GenBank/DDBJ databases">
        <title>Chromosome-level genome assembly of a human fungal pathogen reveals clustering of transcriptionally co-regulated genes.</title>
        <authorList>
            <person name="Voorhies M."/>
            <person name="Cohen S."/>
            <person name="Shea T.P."/>
            <person name="Petrus S."/>
            <person name="Munoz J.F."/>
            <person name="Poplawski S."/>
            <person name="Goldman W.E."/>
            <person name="Michael T."/>
            <person name="Cuomo C.A."/>
            <person name="Sil A."/>
            <person name="Beyhan S."/>
        </authorList>
    </citation>
    <scope>NUCLEOTIDE SEQUENCE [LARGE SCALE GENOMIC DNA]</scope>
    <source>
        <strain evidence="1 2">G184AR</strain>
    </source>
</reference>
<organism evidence="1 2">
    <name type="scientific">Ajellomyces capsulatus</name>
    <name type="common">Darling's disease fungus</name>
    <name type="synonym">Histoplasma capsulatum</name>
    <dbReference type="NCBI Taxonomy" id="5037"/>
    <lineage>
        <taxon>Eukaryota</taxon>
        <taxon>Fungi</taxon>
        <taxon>Dikarya</taxon>
        <taxon>Ascomycota</taxon>
        <taxon>Pezizomycotina</taxon>
        <taxon>Eurotiomycetes</taxon>
        <taxon>Eurotiomycetidae</taxon>
        <taxon>Onygenales</taxon>
        <taxon>Ajellomycetaceae</taxon>
        <taxon>Histoplasma</taxon>
    </lineage>
</organism>
<evidence type="ECO:0000313" key="1">
    <source>
        <dbReference type="EMBL" id="KAG5299520.1"/>
    </source>
</evidence>
<sequence length="69" mass="7757">MQNFETRNKGVVQLATKMKYGYLLDDYRGRNCMQEMTAPKCSVGPRQTVVKDRVTPYCVHVGSLTGLAT</sequence>
<accession>A0A8H7Z1K2</accession>
<protein>
    <submittedName>
        <fullName evidence="1">Uncharacterized protein</fullName>
    </submittedName>
</protein>
<dbReference type="Proteomes" id="UP000670092">
    <property type="component" value="Unassembled WGS sequence"/>
</dbReference>